<evidence type="ECO:0000256" key="2">
    <source>
        <dbReference type="SAM" id="SignalP"/>
    </source>
</evidence>
<organism evidence="3 4">
    <name type="scientific">Chryseobacterium nematophagum</name>
    <dbReference type="NCBI Taxonomy" id="2305228"/>
    <lineage>
        <taxon>Bacteria</taxon>
        <taxon>Pseudomonadati</taxon>
        <taxon>Bacteroidota</taxon>
        <taxon>Flavobacteriia</taxon>
        <taxon>Flavobacteriales</taxon>
        <taxon>Weeksellaceae</taxon>
        <taxon>Chryseobacterium group</taxon>
        <taxon>Chryseobacterium</taxon>
    </lineage>
</organism>
<feature type="signal peptide" evidence="2">
    <location>
        <begin position="1"/>
        <end position="19"/>
    </location>
</feature>
<evidence type="ECO:0000313" key="4">
    <source>
        <dbReference type="Proteomes" id="UP000267524"/>
    </source>
</evidence>
<keyword evidence="1" id="KW-1133">Transmembrane helix</keyword>
<dbReference type="Proteomes" id="UP000267524">
    <property type="component" value="Unassembled WGS sequence"/>
</dbReference>
<evidence type="ECO:0000256" key="1">
    <source>
        <dbReference type="SAM" id="Phobius"/>
    </source>
</evidence>
<gene>
    <name evidence="3" type="ORF">D1632_02980</name>
</gene>
<keyword evidence="2" id="KW-0732">Signal</keyword>
<comment type="caution">
    <text evidence="3">The sequence shown here is derived from an EMBL/GenBank/DDBJ whole genome shotgun (WGS) entry which is preliminary data.</text>
</comment>
<accession>A0A3M7LE00</accession>
<feature type="transmembrane region" description="Helical" evidence="1">
    <location>
        <begin position="68"/>
        <end position="89"/>
    </location>
</feature>
<feature type="chain" id="PRO_5018045788" evidence="2">
    <location>
        <begin position="20"/>
        <end position="174"/>
    </location>
</feature>
<name>A0A3M7LE00_9FLAO</name>
<reference evidence="3 4" key="1">
    <citation type="submission" date="2018-08" db="EMBL/GenBank/DDBJ databases">
        <title>Chryseobacterium nematophagum: a novel matrix digesting pathogen of nematodes.</title>
        <authorList>
            <person name="Page A."/>
            <person name="Roberts M."/>
            <person name="Felix M.-A."/>
            <person name="Weir W."/>
        </authorList>
    </citation>
    <scope>NUCLEOTIDE SEQUENCE [LARGE SCALE GENOMIC DNA]</scope>
    <source>
        <strain evidence="3 4">JUb275</strain>
    </source>
</reference>
<dbReference type="RefSeq" id="WP_122545757.1">
    <property type="nucleotide sequence ID" value="NZ_QWIV01000005.1"/>
</dbReference>
<proteinExistence type="predicted"/>
<feature type="transmembrane region" description="Helical" evidence="1">
    <location>
        <begin position="110"/>
        <end position="129"/>
    </location>
</feature>
<dbReference type="AlphaFoldDB" id="A0A3M7LE00"/>
<dbReference type="EMBL" id="QWIV01000005">
    <property type="protein sequence ID" value="RMZ60951.1"/>
    <property type="molecule type" value="Genomic_DNA"/>
</dbReference>
<keyword evidence="1" id="KW-0472">Membrane</keyword>
<evidence type="ECO:0000313" key="3">
    <source>
        <dbReference type="EMBL" id="RMZ60951.1"/>
    </source>
</evidence>
<keyword evidence="4" id="KW-1185">Reference proteome</keyword>
<protein>
    <submittedName>
        <fullName evidence="3">Uncharacterized protein</fullName>
    </submittedName>
</protein>
<sequence length="174" mass="18933">MKKFLLTVFLSTFSVSIFAQHSDSLIIGNSNKKFFIKGTQTYKSSDYKEVFTNTEALHYIQKSRTQGAISQFFAGFGGGLIGVGLARALSGGDKTTYYNGILIKEKQKGNWGLIGIGIGAVGIGIPLAISANHNLKKAVKAQNQSDRISSNTNSKANYYKINLNKNGICLSYNF</sequence>
<keyword evidence="1" id="KW-0812">Transmembrane</keyword>